<accession>A0A6C0DDG5</accession>
<dbReference type="Pfam" id="PF01744">
    <property type="entry name" value="GLTT"/>
    <property type="match status" value="1"/>
</dbReference>
<name>A0A6C0DDG5_9ZZZZ</name>
<dbReference type="InterPro" id="IPR008164">
    <property type="entry name" value="XGLTT_rpt"/>
</dbReference>
<proteinExistence type="predicted"/>
<dbReference type="AlphaFoldDB" id="A0A6C0DDG5"/>
<evidence type="ECO:0000313" key="1">
    <source>
        <dbReference type="EMBL" id="QHT15016.1"/>
    </source>
</evidence>
<dbReference type="EMBL" id="MN739599">
    <property type="protein sequence ID" value="QHT15016.1"/>
    <property type="molecule type" value="Genomic_DNA"/>
</dbReference>
<organism evidence="1">
    <name type="scientific">viral metagenome</name>
    <dbReference type="NCBI Taxonomy" id="1070528"/>
    <lineage>
        <taxon>unclassified sequences</taxon>
        <taxon>metagenomes</taxon>
        <taxon>organismal metagenomes</taxon>
    </lineage>
</organism>
<sequence>MGNQNSNLKGGTNSSNDKNTKVLLEDEFDYIATHYILTMNFQSLRNLYKQKYCDDLIILTSDIINKYFKDLQVNKMVDRVENGVAENGVTENGVTENGVAENGVEPEQEEEKIVFINKNDINNVIKLSNEDDKMEKCNQISRFYIKIAQIFSAIVTTINPEYIHTDSSGTITKYKLSQKHNIPKTGHVEIFKTNLCGERIDILKNELFLNIMSPNENPLVNPNPEKLCFFNQGKSLEDEPGIPELLDLYYDSGFDVETGQFTSMNPNTITQFKKDLNKFYTEYTGNLTVPENIKKFSDIPLRDYSKKKYCKPNTLSSYEISVDDDLFQAYAKNLKSMIISVNEKNNELIEILNKIFVFIGDNEDKRVTINPELNEDSLQNILIETRDCIHNLYMTCEKDFVEGIQIYEAIVEKRIFETTTNQIKSLEDNMMNESFMS</sequence>
<reference evidence="1" key="1">
    <citation type="journal article" date="2020" name="Nature">
        <title>Giant virus diversity and host interactions through global metagenomics.</title>
        <authorList>
            <person name="Schulz F."/>
            <person name="Roux S."/>
            <person name="Paez-Espino D."/>
            <person name="Jungbluth S."/>
            <person name="Walsh D.A."/>
            <person name="Denef V.J."/>
            <person name="McMahon K.D."/>
            <person name="Konstantinidis K.T."/>
            <person name="Eloe-Fadrosh E.A."/>
            <person name="Kyrpides N.C."/>
            <person name="Woyke T."/>
        </authorList>
    </citation>
    <scope>NUCLEOTIDE SEQUENCE</scope>
    <source>
        <strain evidence="1">GVMAG-M-3300023174-144</strain>
    </source>
</reference>
<protein>
    <submittedName>
        <fullName evidence="1">Uncharacterized protein</fullName>
    </submittedName>
</protein>